<dbReference type="InterPro" id="IPR007737">
    <property type="entry name" value="Mga_HTH"/>
</dbReference>
<protein>
    <submittedName>
        <fullName evidence="5">Helix-turn-helix domain-containing protein</fullName>
    </submittedName>
</protein>
<dbReference type="Pfam" id="PF18333">
    <property type="entry name" value="ssDNA_DBD"/>
    <property type="match status" value="1"/>
</dbReference>
<keyword evidence="2" id="KW-0804">Transcription</keyword>
<dbReference type="InterPro" id="IPR050661">
    <property type="entry name" value="BglG_antiterminators"/>
</dbReference>
<organism evidence="5 6">
    <name type="scientific">Candidatus Enterococcus myersii</name>
    <dbReference type="NCBI Taxonomy" id="2815322"/>
    <lineage>
        <taxon>Bacteria</taxon>
        <taxon>Bacillati</taxon>
        <taxon>Bacillota</taxon>
        <taxon>Bacilli</taxon>
        <taxon>Lactobacillales</taxon>
        <taxon>Enterococcaceae</taxon>
        <taxon>Enterococcus</taxon>
    </lineage>
</organism>
<feature type="domain" description="Mga helix-turn-helix" evidence="3">
    <location>
        <begin position="76"/>
        <end position="160"/>
    </location>
</feature>
<keyword evidence="1" id="KW-0805">Transcription regulation</keyword>
<dbReference type="Proteomes" id="UP000664256">
    <property type="component" value="Unassembled WGS sequence"/>
</dbReference>
<dbReference type="Pfam" id="PF05043">
    <property type="entry name" value="Mga"/>
    <property type="match status" value="1"/>
</dbReference>
<evidence type="ECO:0000259" key="3">
    <source>
        <dbReference type="Pfam" id="PF05043"/>
    </source>
</evidence>
<comment type="caution">
    <text evidence="5">The sequence shown here is derived from an EMBL/GenBank/DDBJ whole genome shotgun (WGS) entry which is preliminary data.</text>
</comment>
<name>A0ABS3H5W7_9ENTE</name>
<feature type="domain" description="M protein trans-acting positive regulator (MGA) HTH" evidence="4">
    <location>
        <begin position="8"/>
        <end position="63"/>
    </location>
</feature>
<evidence type="ECO:0000256" key="2">
    <source>
        <dbReference type="ARBA" id="ARBA00023163"/>
    </source>
</evidence>
<dbReference type="Gene3D" id="1.10.1790.30">
    <property type="match status" value="1"/>
</dbReference>
<evidence type="ECO:0000256" key="1">
    <source>
        <dbReference type="ARBA" id="ARBA00023015"/>
    </source>
</evidence>
<dbReference type="PANTHER" id="PTHR30185">
    <property type="entry name" value="CRYPTIC BETA-GLUCOSIDE BGL OPERON ANTITERMINATOR"/>
    <property type="match status" value="1"/>
</dbReference>
<dbReference type="EMBL" id="JAFLVT010000006">
    <property type="protein sequence ID" value="MBO0448855.1"/>
    <property type="molecule type" value="Genomic_DNA"/>
</dbReference>
<evidence type="ECO:0000313" key="6">
    <source>
        <dbReference type="Proteomes" id="UP000664256"/>
    </source>
</evidence>
<evidence type="ECO:0000259" key="4">
    <source>
        <dbReference type="Pfam" id="PF08280"/>
    </source>
</evidence>
<dbReference type="PANTHER" id="PTHR30185:SF18">
    <property type="entry name" value="TRANSCRIPTIONAL REGULATOR MTLR"/>
    <property type="match status" value="1"/>
</dbReference>
<evidence type="ECO:0000313" key="5">
    <source>
        <dbReference type="EMBL" id="MBO0448855.1"/>
    </source>
</evidence>
<dbReference type="Gene3D" id="3.40.50.2300">
    <property type="match status" value="1"/>
</dbReference>
<sequence length="479" mass="55871">MLKKIITEKDLHRQIRLLEQLLQQPQITAKKLAQHIDTTERTVFADLQIMRENLPANWQIKTDSAGIALKPQKDALTNELWEVFLPHSISVQFIKALLFQPDLAVKPFLRQTGVSYETLKRHTRKVNTALKDYHLQIKLTSTQATFLGAESSIRLFYHRLLVPFTHNNYFFVDYAVHESHYFDFLNHVSKAQIKAETEEIFGVCWFFINTIRNKAGCAINQISFQTDPLFSLYIPLLKDLYQKEGVYLQQNELFFAFFCFLESWNYNNTFGVKLKKTLQENYANLRTAIKEFVQQLALKLQEPSLKDTLLAENLLLLLLKYDESPELSAQFESDYQKALPKQITATTNLYQENLALLHQHTKGLPAKKEPAYLLHLMALLQQQALFSLDKKTRTLYFLFQSEPAWKTFVEQELNNYLGKRIILKTIEVTDLKILHFGFKDLIVSNFPLDKAPLPVFYISTTPTKNELRQLAELTYESYL</sequence>
<dbReference type="InterPro" id="IPR036388">
    <property type="entry name" value="WH-like_DNA-bd_sf"/>
</dbReference>
<dbReference type="Pfam" id="PF08280">
    <property type="entry name" value="HTH_Mga"/>
    <property type="match status" value="1"/>
</dbReference>
<dbReference type="Gene3D" id="1.10.10.10">
    <property type="entry name" value="Winged helix-like DNA-binding domain superfamily/Winged helix DNA-binding domain"/>
    <property type="match status" value="2"/>
</dbReference>
<dbReference type="InterPro" id="IPR013199">
    <property type="entry name" value="HTH_Mga_DNA-bd_dom"/>
</dbReference>
<reference evidence="5 6" key="1">
    <citation type="submission" date="2021-03" db="EMBL/GenBank/DDBJ databases">
        <title>Enterococcal diversity collection.</title>
        <authorList>
            <person name="Gilmore M.S."/>
            <person name="Schwartzman J."/>
            <person name="Van Tyne D."/>
            <person name="Martin M."/>
            <person name="Earl A.M."/>
            <person name="Manson A.L."/>
            <person name="Straub T."/>
            <person name="Salamzade R."/>
            <person name="Saavedra J."/>
            <person name="Lebreton F."/>
            <person name="Prichula J."/>
            <person name="Schaufler K."/>
            <person name="Gaca A."/>
            <person name="Sgardioli B."/>
            <person name="Wagenaar J."/>
            <person name="Strong T."/>
        </authorList>
    </citation>
    <scope>NUCLEOTIDE SEQUENCE [LARGE SCALE GENOMIC DNA]</scope>
    <source>
        <strain evidence="5 6">MJM12</strain>
    </source>
</reference>
<keyword evidence="6" id="KW-1185">Reference proteome</keyword>
<gene>
    <name evidence="5" type="ORF">JZO76_04825</name>
</gene>
<proteinExistence type="predicted"/>
<dbReference type="RefSeq" id="WP_206903071.1">
    <property type="nucleotide sequence ID" value="NZ_JAFLVT010000006.1"/>
</dbReference>
<accession>A0ABS3H5W7</accession>
<dbReference type="Gene3D" id="1.10.1790.40">
    <property type="match status" value="1"/>
</dbReference>